<feature type="repeat" description="WD" evidence="3">
    <location>
        <begin position="49"/>
        <end position="90"/>
    </location>
</feature>
<dbReference type="EnsemblPlants" id="Kaladp0092s0037.1.v1.1">
    <property type="protein sequence ID" value="Kaladp0092s0037.1.v1.1"/>
    <property type="gene ID" value="Kaladp0092s0037.v1.1"/>
</dbReference>
<evidence type="ECO:0000313" key="5">
    <source>
        <dbReference type="Proteomes" id="UP000594263"/>
    </source>
</evidence>
<dbReference type="InterPro" id="IPR015943">
    <property type="entry name" value="WD40/YVTN_repeat-like_dom_sf"/>
</dbReference>
<dbReference type="AlphaFoldDB" id="A0A7N0UZ06"/>
<evidence type="ECO:0000256" key="1">
    <source>
        <dbReference type="ARBA" id="ARBA00022574"/>
    </source>
</evidence>
<dbReference type="PROSITE" id="PS50082">
    <property type="entry name" value="WD_REPEATS_2"/>
    <property type="match status" value="2"/>
</dbReference>
<dbReference type="Pfam" id="PF00400">
    <property type="entry name" value="WD40"/>
    <property type="match status" value="2"/>
</dbReference>
<protein>
    <submittedName>
        <fullName evidence="4">Uncharacterized protein</fullName>
    </submittedName>
</protein>
<keyword evidence="1 3" id="KW-0853">WD repeat</keyword>
<dbReference type="SUPFAM" id="SSF50978">
    <property type="entry name" value="WD40 repeat-like"/>
    <property type="match status" value="1"/>
</dbReference>
<keyword evidence="2" id="KW-0677">Repeat</keyword>
<evidence type="ECO:0000313" key="4">
    <source>
        <dbReference type="EnsemblPlants" id="Kaladp0092s0037.1.v1.1"/>
    </source>
</evidence>
<dbReference type="GO" id="GO:0005737">
    <property type="term" value="C:cytoplasm"/>
    <property type="evidence" value="ECO:0007669"/>
    <property type="project" value="TreeGrafter"/>
</dbReference>
<reference evidence="4" key="1">
    <citation type="submission" date="2021-01" db="UniProtKB">
        <authorList>
            <consortium name="EnsemblPlants"/>
        </authorList>
    </citation>
    <scope>IDENTIFICATION</scope>
</reference>
<dbReference type="PANTHER" id="PTHR15574">
    <property type="entry name" value="WD REPEAT DOMAIN-CONTAINING FAMILY"/>
    <property type="match status" value="1"/>
</dbReference>
<dbReference type="InterPro" id="IPR036322">
    <property type="entry name" value="WD40_repeat_dom_sf"/>
</dbReference>
<evidence type="ECO:0000256" key="2">
    <source>
        <dbReference type="ARBA" id="ARBA00022737"/>
    </source>
</evidence>
<proteinExistence type="predicted"/>
<dbReference type="InterPro" id="IPR001680">
    <property type="entry name" value="WD40_rpt"/>
</dbReference>
<dbReference type="PANTHER" id="PTHR15574:SF21">
    <property type="entry name" value="DDB1- AND CUL4-ASSOCIATED FACTOR 8"/>
    <property type="match status" value="1"/>
</dbReference>
<name>A0A7N0UZ06_KALFE</name>
<dbReference type="SMART" id="SM00320">
    <property type="entry name" value="WD40"/>
    <property type="match status" value="6"/>
</dbReference>
<dbReference type="OMA" id="VESHPHM"/>
<dbReference type="GO" id="GO:0080008">
    <property type="term" value="C:Cul4-RING E3 ubiquitin ligase complex"/>
    <property type="evidence" value="ECO:0007669"/>
    <property type="project" value="TreeGrafter"/>
</dbReference>
<feature type="repeat" description="WD" evidence="3">
    <location>
        <begin position="367"/>
        <end position="398"/>
    </location>
</feature>
<accession>A0A7N0UZ06</accession>
<dbReference type="Gramene" id="Kaladp0092s0037.1.v1.1">
    <property type="protein sequence ID" value="Kaladp0092s0037.1.v1.1"/>
    <property type="gene ID" value="Kaladp0092s0037.v1.1"/>
</dbReference>
<dbReference type="InterPro" id="IPR045151">
    <property type="entry name" value="DCAF8"/>
</dbReference>
<keyword evidence="5" id="KW-1185">Reference proteome</keyword>
<organism evidence="4 5">
    <name type="scientific">Kalanchoe fedtschenkoi</name>
    <name type="common">Lavender scallops</name>
    <name type="synonym">South American air plant</name>
    <dbReference type="NCBI Taxonomy" id="63787"/>
    <lineage>
        <taxon>Eukaryota</taxon>
        <taxon>Viridiplantae</taxon>
        <taxon>Streptophyta</taxon>
        <taxon>Embryophyta</taxon>
        <taxon>Tracheophyta</taxon>
        <taxon>Spermatophyta</taxon>
        <taxon>Magnoliopsida</taxon>
        <taxon>eudicotyledons</taxon>
        <taxon>Gunneridae</taxon>
        <taxon>Pentapetalae</taxon>
        <taxon>Saxifragales</taxon>
        <taxon>Crassulaceae</taxon>
        <taxon>Kalanchoe</taxon>
    </lineage>
</organism>
<dbReference type="Proteomes" id="UP000594263">
    <property type="component" value="Unplaced"/>
</dbReference>
<evidence type="ECO:0000256" key="3">
    <source>
        <dbReference type="PROSITE-ProRule" id="PRU00221"/>
    </source>
</evidence>
<dbReference type="PROSITE" id="PS50294">
    <property type="entry name" value="WD_REPEATS_REGION"/>
    <property type="match status" value="1"/>
</dbReference>
<sequence>MSRRFGSDSGASVVDLCGREVGQIASTRFARRRGAALDLVLRLEMYMKLDGHRGCVNTISFNGDGGVLVSGSDDKTVKIWDWESGHMNLSFHSGHASNVFQAKFMPFSDDRSIVTCAADGQVRHARVLERGEVETILLSRHEGRTHALAIEPGSPNIFYTCGDDGLVQHFDLRAAAARQLFTCHGRDATSYVSVIHLNAIAIDPRNHNLVAVAGSDEYARVYDIRKYKLGMPRDYFCPPHLVGNDFVGITGLAFSDQSELLVSYNDEAIYLFPKDTGLGSEGVLSSQLSVGDDDGPMSMDMDLSSATTSLMDTDEQPTSRRYAGHRNCETLKGVNFLGPGCEYVVSGSDCGNIFIWKKRSGELIRVMEADNNVVNCLQSHPHSLVLASSGIDREVKIWTPKAIESATLPVKINRRHTARGCIHPLASPRDLWAQLLSTRETSRTSAEERRTSNPVLAQELVDLVLTFDVTSDGSESDDGTDANAR</sequence>
<dbReference type="Gene3D" id="2.130.10.10">
    <property type="entry name" value="YVTN repeat-like/Quinoprotein amine dehydrogenase"/>
    <property type="match status" value="1"/>
</dbReference>